<protein>
    <recommendedName>
        <fullName evidence="3">THAP4-like heme-binding beta-barrel domain-containing protein</fullName>
    </recommendedName>
</protein>
<evidence type="ECO:0000313" key="1">
    <source>
        <dbReference type="EMBL" id="PIO71971.1"/>
    </source>
</evidence>
<accession>A0A2G9UNX5</accession>
<dbReference type="Gene3D" id="2.40.128.20">
    <property type="match status" value="1"/>
</dbReference>
<dbReference type="SUPFAM" id="SSF50814">
    <property type="entry name" value="Lipocalins"/>
    <property type="match status" value="1"/>
</dbReference>
<name>A0A2G9UNX5_TELCI</name>
<keyword evidence="2" id="KW-1185">Reference proteome</keyword>
<dbReference type="OrthoDB" id="58529at2759"/>
<dbReference type="InterPro" id="IPR012674">
    <property type="entry name" value="Calycin"/>
</dbReference>
<dbReference type="EMBL" id="KZ345803">
    <property type="protein sequence ID" value="PIO71971.1"/>
    <property type="molecule type" value="Genomic_DNA"/>
</dbReference>
<dbReference type="InterPro" id="IPR045165">
    <property type="entry name" value="Nitrobindin"/>
</dbReference>
<evidence type="ECO:0008006" key="3">
    <source>
        <dbReference type="Google" id="ProtNLM"/>
    </source>
</evidence>
<evidence type="ECO:0000313" key="2">
    <source>
        <dbReference type="Proteomes" id="UP000230423"/>
    </source>
</evidence>
<dbReference type="PANTHER" id="PTHR15854">
    <property type="entry name" value="THAP4 PROTEIN"/>
    <property type="match status" value="1"/>
</dbReference>
<dbReference type="PANTHER" id="PTHR15854:SF17">
    <property type="entry name" value="SHKT DOMAIN-CONTAINING PROTEIN"/>
    <property type="match status" value="1"/>
</dbReference>
<reference evidence="1 2" key="1">
    <citation type="submission" date="2015-09" db="EMBL/GenBank/DDBJ databases">
        <title>Draft genome of the parasitic nematode Teladorsagia circumcincta isolate WARC Sus (inbred).</title>
        <authorList>
            <person name="Mitreva M."/>
        </authorList>
    </citation>
    <scope>NUCLEOTIDE SEQUENCE [LARGE SCALE GENOMIC DNA]</scope>
    <source>
        <strain evidence="1 2">S</strain>
    </source>
</reference>
<proteinExistence type="predicted"/>
<dbReference type="AlphaFoldDB" id="A0A2G9UNX5"/>
<gene>
    <name evidence="1" type="ORF">TELCIR_06113</name>
</gene>
<dbReference type="Proteomes" id="UP000230423">
    <property type="component" value="Unassembled WGS sequence"/>
</dbReference>
<organism evidence="1 2">
    <name type="scientific">Teladorsagia circumcincta</name>
    <name type="common">Brown stomach worm</name>
    <name type="synonym">Ostertagia circumcincta</name>
    <dbReference type="NCBI Taxonomy" id="45464"/>
    <lineage>
        <taxon>Eukaryota</taxon>
        <taxon>Metazoa</taxon>
        <taxon>Ecdysozoa</taxon>
        <taxon>Nematoda</taxon>
        <taxon>Chromadorea</taxon>
        <taxon>Rhabditida</taxon>
        <taxon>Rhabditina</taxon>
        <taxon>Rhabditomorpha</taxon>
        <taxon>Strongyloidea</taxon>
        <taxon>Trichostrongylidae</taxon>
        <taxon>Teladorsagia</taxon>
    </lineage>
</organism>
<sequence>MDGRDIHTEVGFMTSKPFKEDTGFVEFNKPAEGDDQVAIESVGNNGLMLIEEGIVRDNMIKLEAKFKRSMFGDGRLFRQAKRMFLLVRPDVLEERVIVTDAYGVTKKWLKRYKRTFNYLDELKRESQLIRAIEAEISTEMIPVNVVEDVVNSKDDVADVELNMSVVADVSKANDASIAATSSSNHQL</sequence>